<dbReference type="CDD" id="cd00586">
    <property type="entry name" value="4HBT"/>
    <property type="match status" value="1"/>
</dbReference>
<keyword evidence="3" id="KW-1185">Reference proteome</keyword>
<evidence type="ECO:0000313" key="2">
    <source>
        <dbReference type="EMBL" id="TDD80944.1"/>
    </source>
</evidence>
<dbReference type="RefSeq" id="WP_132686646.1">
    <property type="nucleotide sequence ID" value="NZ_SMLA01000085.1"/>
</dbReference>
<dbReference type="AlphaFoldDB" id="A0A4R5BB22"/>
<feature type="domain" description="Thioesterase" evidence="1">
    <location>
        <begin position="20"/>
        <end position="100"/>
    </location>
</feature>
<evidence type="ECO:0000259" key="1">
    <source>
        <dbReference type="Pfam" id="PF03061"/>
    </source>
</evidence>
<dbReference type="InterPro" id="IPR029069">
    <property type="entry name" value="HotDog_dom_sf"/>
</dbReference>
<dbReference type="SUPFAM" id="SSF54637">
    <property type="entry name" value="Thioesterase/thiol ester dehydrase-isomerase"/>
    <property type="match status" value="1"/>
</dbReference>
<dbReference type="EMBL" id="SMLA01000085">
    <property type="protein sequence ID" value="TDD80944.1"/>
    <property type="molecule type" value="Genomic_DNA"/>
</dbReference>
<dbReference type="Gene3D" id="3.10.129.10">
    <property type="entry name" value="Hotdog Thioesterase"/>
    <property type="match status" value="1"/>
</dbReference>
<dbReference type="Pfam" id="PF03061">
    <property type="entry name" value="4HBT"/>
    <property type="match status" value="1"/>
</dbReference>
<sequence>MTRHDELEFQLTYGDCDTVGIAFFAIYYRWMERAYTSWMSSHGLRSGELPDQLGIITVGVSSGASYLRPAKVLDRLTCHLVLDHIGTTSYSVGYEFTRDGELITRGRMAYVCRGLDWSKTQVPNALRRVLESLPGPHFSVPAGG</sequence>
<name>A0A4R5BB22_9PSEU</name>
<organism evidence="2 3">
    <name type="scientific">Saccharopolyspora karakumensis</name>
    <dbReference type="NCBI Taxonomy" id="2530386"/>
    <lineage>
        <taxon>Bacteria</taxon>
        <taxon>Bacillati</taxon>
        <taxon>Actinomycetota</taxon>
        <taxon>Actinomycetes</taxon>
        <taxon>Pseudonocardiales</taxon>
        <taxon>Pseudonocardiaceae</taxon>
        <taxon>Saccharopolyspora</taxon>
    </lineage>
</organism>
<protein>
    <submittedName>
        <fullName evidence="2">Acyl-CoA thioesterase</fullName>
    </submittedName>
</protein>
<comment type="caution">
    <text evidence="2">The sequence shown here is derived from an EMBL/GenBank/DDBJ whole genome shotgun (WGS) entry which is preliminary data.</text>
</comment>
<proteinExistence type="predicted"/>
<reference evidence="2 3" key="1">
    <citation type="submission" date="2019-03" db="EMBL/GenBank/DDBJ databases">
        <title>Draft genome sequences of novel Actinobacteria.</title>
        <authorList>
            <person name="Sahin N."/>
            <person name="Ay H."/>
            <person name="Saygin H."/>
        </authorList>
    </citation>
    <scope>NUCLEOTIDE SEQUENCE [LARGE SCALE GENOMIC DNA]</scope>
    <source>
        <strain evidence="2 3">5K548</strain>
    </source>
</reference>
<dbReference type="InterPro" id="IPR006683">
    <property type="entry name" value="Thioestr_dom"/>
</dbReference>
<evidence type="ECO:0000313" key="3">
    <source>
        <dbReference type="Proteomes" id="UP000294723"/>
    </source>
</evidence>
<accession>A0A4R5BB22</accession>
<gene>
    <name evidence="2" type="ORF">E1202_29800</name>
</gene>
<dbReference type="Proteomes" id="UP000294723">
    <property type="component" value="Unassembled WGS sequence"/>
</dbReference>